<dbReference type="Gene3D" id="3.30.300.30">
    <property type="match status" value="1"/>
</dbReference>
<dbReference type="PANTHER" id="PTHR43201">
    <property type="entry name" value="ACYL-COA SYNTHETASE"/>
    <property type="match status" value="1"/>
</dbReference>
<keyword evidence="5" id="KW-1185">Reference proteome</keyword>
<dbReference type="PANTHER" id="PTHR43201:SF5">
    <property type="entry name" value="MEDIUM-CHAIN ACYL-COA LIGASE ACSF2, MITOCHONDRIAL"/>
    <property type="match status" value="1"/>
</dbReference>
<name>A0ABQ1JXD4_9FLAO</name>
<proteinExistence type="inferred from homology"/>
<dbReference type="InterPro" id="IPR042099">
    <property type="entry name" value="ANL_N_sf"/>
</dbReference>
<dbReference type="SUPFAM" id="SSF56801">
    <property type="entry name" value="Acetyl-CoA synthetase-like"/>
    <property type="match status" value="1"/>
</dbReference>
<accession>A0ABQ1JXD4</accession>
<dbReference type="RefSeq" id="WP_188621249.1">
    <property type="nucleotide sequence ID" value="NZ_BMJE01000005.1"/>
</dbReference>
<comment type="caution">
    <text evidence="4">The sequence shown here is derived from an EMBL/GenBank/DDBJ whole genome shotgun (WGS) entry which is preliminary data.</text>
</comment>
<dbReference type="Gene3D" id="3.40.50.12780">
    <property type="entry name" value="N-terminal domain of ligase-like"/>
    <property type="match status" value="1"/>
</dbReference>
<dbReference type="Pfam" id="PF00501">
    <property type="entry name" value="AMP-binding"/>
    <property type="match status" value="1"/>
</dbReference>
<keyword evidence="2 4" id="KW-0436">Ligase</keyword>
<evidence type="ECO:0000313" key="4">
    <source>
        <dbReference type="EMBL" id="GGB80731.1"/>
    </source>
</evidence>
<comment type="similarity">
    <text evidence="1">Belongs to the ATP-dependent AMP-binding enzyme family.</text>
</comment>
<dbReference type="InterPro" id="IPR045851">
    <property type="entry name" value="AMP-bd_C_sf"/>
</dbReference>
<organism evidence="4 5">
    <name type="scientific">Flavobacterium suaedae</name>
    <dbReference type="NCBI Taxonomy" id="1767027"/>
    <lineage>
        <taxon>Bacteria</taxon>
        <taxon>Pseudomonadati</taxon>
        <taxon>Bacteroidota</taxon>
        <taxon>Flavobacteriia</taxon>
        <taxon>Flavobacteriales</taxon>
        <taxon>Flavobacteriaceae</taxon>
        <taxon>Flavobacterium</taxon>
    </lineage>
</organism>
<evidence type="ECO:0000259" key="3">
    <source>
        <dbReference type="Pfam" id="PF00501"/>
    </source>
</evidence>
<evidence type="ECO:0000313" key="5">
    <source>
        <dbReference type="Proteomes" id="UP000615760"/>
    </source>
</evidence>
<dbReference type="EMBL" id="BMJE01000005">
    <property type="protein sequence ID" value="GGB80731.1"/>
    <property type="molecule type" value="Genomic_DNA"/>
</dbReference>
<dbReference type="Proteomes" id="UP000615760">
    <property type="component" value="Unassembled WGS sequence"/>
</dbReference>
<reference evidence="5" key="1">
    <citation type="journal article" date="2019" name="Int. J. Syst. Evol. Microbiol.">
        <title>The Global Catalogue of Microorganisms (GCM) 10K type strain sequencing project: providing services to taxonomists for standard genome sequencing and annotation.</title>
        <authorList>
            <consortium name="The Broad Institute Genomics Platform"/>
            <consortium name="The Broad Institute Genome Sequencing Center for Infectious Disease"/>
            <person name="Wu L."/>
            <person name="Ma J."/>
        </authorList>
    </citation>
    <scope>NUCLEOTIDE SEQUENCE [LARGE SCALE GENOMIC DNA]</scope>
    <source>
        <strain evidence="5">CGMCC 1.15461</strain>
    </source>
</reference>
<gene>
    <name evidence="4" type="primary">menE</name>
    <name evidence="4" type="ORF">GCM10007424_21030</name>
</gene>
<evidence type="ECO:0000256" key="1">
    <source>
        <dbReference type="ARBA" id="ARBA00006432"/>
    </source>
</evidence>
<dbReference type="GO" id="GO:0016874">
    <property type="term" value="F:ligase activity"/>
    <property type="evidence" value="ECO:0007669"/>
    <property type="project" value="UniProtKB-KW"/>
</dbReference>
<feature type="domain" description="AMP-dependent synthetase/ligase" evidence="3">
    <location>
        <begin position="61"/>
        <end position="201"/>
    </location>
</feature>
<sequence length="350" mass="39006">MTRLDLNYNFVHPKFKLDGFNLDKDGLCCVAYSMIKEGEPYEQEIGEFILDWFDNNSYIQMRTSGTTGLPKVIQISKQAMVNSALATGSFFDVQQGEKALLCLPAEYVAGKMMIVRAFILGWELDIVEPSTTPLENVSEVYNFSAMVPLQAQNSIDDLHKVKKLILGGAKVNSALAEDLKEAPTEVYETYGMTETVTHIAAKKVGEEAFTVLPGVKVAQDERGCLVIDAARVAEEPIVTNDVVKVIDDSHFVWLGRYDNVINSGGVKLFPEQIEERLSGKIDNRFFVKGVPDAKLGEKLVLVVESEPYTIDNKVFKALDKFEKPKEILFVEKFAETPSGKIIRDKSMVMA</sequence>
<evidence type="ECO:0000256" key="2">
    <source>
        <dbReference type="ARBA" id="ARBA00022598"/>
    </source>
</evidence>
<protein>
    <submittedName>
        <fullName evidence="4">O-succinylbenzoic acid--CoA ligase</fullName>
    </submittedName>
</protein>
<dbReference type="InterPro" id="IPR000873">
    <property type="entry name" value="AMP-dep_synth/lig_dom"/>
</dbReference>